<accession>A0A5N6SJ83</accession>
<dbReference type="RefSeq" id="XP_031910821.1">
    <property type="nucleotide sequence ID" value="XM_032060508.1"/>
</dbReference>
<organism evidence="2 3">
    <name type="scientific">Aspergillus pseudotamarii</name>
    <dbReference type="NCBI Taxonomy" id="132259"/>
    <lineage>
        <taxon>Eukaryota</taxon>
        <taxon>Fungi</taxon>
        <taxon>Dikarya</taxon>
        <taxon>Ascomycota</taxon>
        <taxon>Pezizomycotina</taxon>
        <taxon>Eurotiomycetes</taxon>
        <taxon>Eurotiomycetidae</taxon>
        <taxon>Eurotiales</taxon>
        <taxon>Aspergillaceae</taxon>
        <taxon>Aspergillus</taxon>
        <taxon>Aspergillus subgen. Circumdati</taxon>
    </lineage>
</organism>
<protein>
    <recommendedName>
        <fullName evidence="1">MACPF domain-containing protein</fullName>
    </recommendedName>
</protein>
<dbReference type="Proteomes" id="UP000325672">
    <property type="component" value="Unassembled WGS sequence"/>
</dbReference>
<evidence type="ECO:0000313" key="3">
    <source>
        <dbReference type="Proteomes" id="UP000325672"/>
    </source>
</evidence>
<proteinExistence type="predicted"/>
<evidence type="ECO:0000313" key="2">
    <source>
        <dbReference type="EMBL" id="KAE8134758.1"/>
    </source>
</evidence>
<dbReference type="AlphaFoldDB" id="A0A5N6SJ83"/>
<name>A0A5N6SJ83_ASPPS</name>
<dbReference type="OrthoDB" id="4250793at2759"/>
<dbReference type="EMBL" id="ML743600">
    <property type="protein sequence ID" value="KAE8134758.1"/>
    <property type="molecule type" value="Genomic_DNA"/>
</dbReference>
<reference evidence="2 3" key="1">
    <citation type="submission" date="2019-04" db="EMBL/GenBank/DDBJ databases">
        <title>Friends and foes A comparative genomics study of 23 Aspergillus species from section Flavi.</title>
        <authorList>
            <consortium name="DOE Joint Genome Institute"/>
            <person name="Kjaerbolling I."/>
            <person name="Vesth T."/>
            <person name="Frisvad J.C."/>
            <person name="Nybo J.L."/>
            <person name="Theobald S."/>
            <person name="Kildgaard S."/>
            <person name="Isbrandt T."/>
            <person name="Kuo A."/>
            <person name="Sato A."/>
            <person name="Lyhne E.K."/>
            <person name="Kogle M.E."/>
            <person name="Wiebenga A."/>
            <person name="Kun R.S."/>
            <person name="Lubbers R.J."/>
            <person name="Makela M.R."/>
            <person name="Barry K."/>
            <person name="Chovatia M."/>
            <person name="Clum A."/>
            <person name="Daum C."/>
            <person name="Haridas S."/>
            <person name="He G."/>
            <person name="LaButti K."/>
            <person name="Lipzen A."/>
            <person name="Mondo S."/>
            <person name="Riley R."/>
            <person name="Salamov A."/>
            <person name="Simmons B.A."/>
            <person name="Magnuson J.K."/>
            <person name="Henrissat B."/>
            <person name="Mortensen U.H."/>
            <person name="Larsen T.O."/>
            <person name="Devries R.P."/>
            <person name="Grigoriev I.V."/>
            <person name="Machida M."/>
            <person name="Baker S.E."/>
            <person name="Andersen M.R."/>
        </authorList>
    </citation>
    <scope>NUCLEOTIDE SEQUENCE [LARGE SCALE GENOMIC DNA]</scope>
    <source>
        <strain evidence="2 3">CBS 117625</strain>
    </source>
</reference>
<gene>
    <name evidence="2" type="ORF">BDV38DRAFT_285535</name>
</gene>
<feature type="domain" description="MACPF" evidence="1">
    <location>
        <begin position="1"/>
        <end position="329"/>
    </location>
</feature>
<sequence>MSRSAAEILPACSHLGYALNMASLDIDPTDFRSVFNKSSLIPIVEIDKTNTSDVTPPGSKITYSLPGNTKYDNLGSESKNNELVTEIGKEITDKFNTSVDFGVSYSGIGLTSGTQYSYSSSLKSTTAYGVYSFDQQVYGARLDQAQWHENVNGKLLTALQALPNWNLDDPSIYQKYMSFFNTWGTHFVSRSYMGNRYQLMVYRKELTESSVSKFNLQIKAEFAGVIQGGGGNWGSEKEKKEYLSNRRVSCLVRGGKPAAGGELANNPTSKDAFTEWQKTRDAAYDAYTSVQIHSIAGFLKNSTDPAHNAAGEKLSPALDYCCNFARLHGKLAFEVTGGSPLSVQWGECKLTPLPGLEITAMRHSEWRIEPVSGTHVKIVRSGIGSSNALIDITVKAPPKEVDVTLNAAFASSGSDEKIYRFFVLSPYGPLPRQHRTLVMTYRKSGEESTNTVKPSLQAWGVFNN</sequence>
<dbReference type="Pfam" id="PF01823">
    <property type="entry name" value="MACPF"/>
    <property type="match status" value="1"/>
</dbReference>
<dbReference type="GeneID" id="43644718"/>
<evidence type="ECO:0000259" key="1">
    <source>
        <dbReference type="PROSITE" id="PS51412"/>
    </source>
</evidence>
<dbReference type="InterPro" id="IPR020864">
    <property type="entry name" value="MACPF"/>
</dbReference>
<keyword evidence="3" id="KW-1185">Reference proteome</keyword>
<dbReference type="PROSITE" id="PS51412">
    <property type="entry name" value="MACPF_2"/>
    <property type="match status" value="1"/>
</dbReference>